<dbReference type="Gene3D" id="3.40.50.1980">
    <property type="entry name" value="Nitrogenase molybdenum iron protein domain"/>
    <property type="match status" value="2"/>
</dbReference>
<dbReference type="Pfam" id="PF01497">
    <property type="entry name" value="Peripla_BP_2"/>
    <property type="match status" value="1"/>
</dbReference>
<proteinExistence type="predicted"/>
<sequence>MRRTAASSIAISILIVAVVVAASAAYIGYQMSQYSAQVSALSTELRSLNGTIASQQQAIESQLGGLSSQQSALQSQLSELKSSMEFPASAVDATGQQIVVYSMPTHIVSLMPSDTAIIFAVGAGSQVVGVDEYSNWPPYLSSLEANGTVKNIGSGWYPDPEVILSTRPDIVFGVSSVPSNYALKQQFASYGIPVVLLPDNTVEDVIQSIYTVGKLTGHEATAQVLAENVTDELRFAEDNVVGLNSTPTALVVWPSPIWVAGNGTWEDQMITAAGGSNVFSNVSGWEPVDPEALIVEKPQVIIYTAGHGEFNYTEFMSTLYQELGPAADSVPAIANGRVYAVTGAYNDWLTEPGPFVGDGTILLSVLIHPEAYGMNYTSIPHVVSPETFSLPVPPSLPVISTPVYVPAVSSP</sequence>
<dbReference type="CDD" id="cd01143">
    <property type="entry name" value="YvrC"/>
    <property type="match status" value="1"/>
</dbReference>
<dbReference type="Proteomes" id="UP000509448">
    <property type="component" value="Chromosome"/>
</dbReference>
<reference evidence="3 4" key="1">
    <citation type="journal article" date="2019" name="ISME J.">
        <title>Isolation and characterization of a thermophilic sulfur- and iron-reducing thaumarchaeote from a terrestrial acidic hot spring.</title>
        <authorList>
            <person name="Kato S."/>
            <person name="Itoh T."/>
            <person name="Yuki M."/>
            <person name="Nagamori M."/>
            <person name="Ohnishi M."/>
            <person name="Uematsu K."/>
            <person name="Suzuki K."/>
            <person name="Takashina T."/>
            <person name="Ohkuma M."/>
        </authorList>
    </citation>
    <scope>NUCLEOTIDE SEQUENCE [LARGE SCALE GENOMIC DNA]</scope>
    <source>
        <strain evidence="3 4">NAS-02</strain>
    </source>
</reference>
<dbReference type="OrthoDB" id="24039at2157"/>
<dbReference type="AlphaFoldDB" id="A0A4P2VE39"/>
<accession>A0A4P2VE39</accession>
<protein>
    <submittedName>
        <fullName evidence="3">Vitamin B12 ABC transporter, B12-binding component BtuF</fullName>
    </submittedName>
</protein>
<dbReference type="KEGG" id="ccai:NAS2_0992"/>
<evidence type="ECO:0000256" key="1">
    <source>
        <dbReference type="ARBA" id="ARBA00022729"/>
    </source>
</evidence>
<dbReference type="PANTHER" id="PTHR30535">
    <property type="entry name" value="VITAMIN B12-BINDING PROTEIN"/>
    <property type="match status" value="1"/>
</dbReference>
<name>A0A4P2VE39_9ARCH</name>
<dbReference type="InterPro" id="IPR054828">
    <property type="entry name" value="Vit_B12_bind_prot"/>
</dbReference>
<evidence type="ECO:0000313" key="4">
    <source>
        <dbReference type="Proteomes" id="UP000509448"/>
    </source>
</evidence>
<dbReference type="InterPro" id="IPR002491">
    <property type="entry name" value="ABC_transptr_periplasmic_BD"/>
</dbReference>
<dbReference type="SUPFAM" id="SSF53807">
    <property type="entry name" value="Helical backbone' metal receptor"/>
    <property type="match status" value="1"/>
</dbReference>
<gene>
    <name evidence="3" type="ORF">NAS2_0992</name>
</gene>
<dbReference type="PROSITE" id="PS50983">
    <property type="entry name" value="FE_B12_PBP"/>
    <property type="match status" value="1"/>
</dbReference>
<dbReference type="RefSeq" id="WP_174448619.1">
    <property type="nucleotide sequence ID" value="NZ_AP018732.1"/>
</dbReference>
<organism evidence="3 4">
    <name type="scientific">Conexivisphaera calida</name>
    <dbReference type="NCBI Taxonomy" id="1874277"/>
    <lineage>
        <taxon>Archaea</taxon>
        <taxon>Nitrososphaerota</taxon>
        <taxon>Conexivisphaeria</taxon>
        <taxon>Conexivisphaerales</taxon>
        <taxon>Conexivisphaeraceae</taxon>
        <taxon>Conexivisphaera</taxon>
    </lineage>
</organism>
<dbReference type="GeneID" id="55584805"/>
<evidence type="ECO:0000313" key="3">
    <source>
        <dbReference type="EMBL" id="BBE42381.1"/>
    </source>
</evidence>
<dbReference type="InterPro" id="IPR050902">
    <property type="entry name" value="ABC_Transporter_SBP"/>
</dbReference>
<feature type="domain" description="Fe/B12 periplasmic-binding" evidence="2">
    <location>
        <begin position="106"/>
        <end position="371"/>
    </location>
</feature>
<evidence type="ECO:0000259" key="2">
    <source>
        <dbReference type="PROSITE" id="PS50983"/>
    </source>
</evidence>
<keyword evidence="1" id="KW-0732">Signal</keyword>
<dbReference type="PANTHER" id="PTHR30535:SF34">
    <property type="entry name" value="MOLYBDATE-BINDING PROTEIN MOLA"/>
    <property type="match status" value="1"/>
</dbReference>
<keyword evidence="4" id="KW-1185">Reference proteome</keyword>
<dbReference type="NCBIfam" id="NF038402">
    <property type="entry name" value="TroA_like"/>
    <property type="match status" value="1"/>
</dbReference>
<dbReference type="EMBL" id="AP018732">
    <property type="protein sequence ID" value="BBE42381.1"/>
    <property type="molecule type" value="Genomic_DNA"/>
</dbReference>